<gene>
    <name evidence="6" type="ORF">NP493_296g02047</name>
</gene>
<protein>
    <recommendedName>
        <fullName evidence="5">Cytosol aminopeptidase domain-containing protein</fullName>
    </recommendedName>
</protein>
<dbReference type="InterPro" id="IPR018524">
    <property type="entry name" value="DNA/RNA_endonuclease_AS"/>
</dbReference>
<feature type="domain" description="Cytosol aminopeptidase" evidence="5">
    <location>
        <begin position="372"/>
        <end position="379"/>
    </location>
</feature>
<dbReference type="PROSITE" id="PS00631">
    <property type="entry name" value="CYTOSOL_AP"/>
    <property type="match status" value="1"/>
</dbReference>
<sequence length="562" mass="60699">MFLCCKNVVDKHKIILRYFSVTFSLPYTLHAIEDLNDEKIDGVILVASSVEYLDGPLEPLKDAVEAYIKVNKAAAKEASVVTCPGIAASRLIYAPTGPLNRDYDDVRRFQDAGTNGIKLALAAGCKAPLVVVQASMKHVLSVRVATLAVLTGLYTALEVREASPEKAAKVDRVGVWTDPTDRDAMATIMFFTNTVLASMASAHQVYADIAGSDPERMAPPRVAEYVENIFKDTCVKVRVVSDPETLSKEYPLLMAVNRATKAIDRQTARVIHLEYFDPDHPVDTTLMFVGKGVTYDTGGADVKYGGAMAGMHRDKCGAAFVAGLFKLLAHWKPRGLKVIGAMSMVRNSIGSDAYVSDELFTSRAGVRVRIGNTDAEGRMAMADVLCEMKEKALNEKNPALFTVATLTGHVIRCYGENYGAMVANGPAQKAGLVNRLLGASEVSGDPLEHSKLRREDFEFHAGKSECEDIIQSGGKPSTMTDRGHQSPAAFLIMASGLDKHGLDSANMLPFCHLDIAGSAGQPPKHPTGSPLVAFAHAFVLNRESPSTAVPEEQEHLLYNVVA</sequence>
<dbReference type="SUPFAM" id="SSF53187">
    <property type="entry name" value="Zn-dependent exopeptidases"/>
    <property type="match status" value="1"/>
</dbReference>
<evidence type="ECO:0000256" key="1">
    <source>
        <dbReference type="ARBA" id="ARBA00009528"/>
    </source>
</evidence>
<dbReference type="GO" id="GO:0006508">
    <property type="term" value="P:proteolysis"/>
    <property type="evidence" value="ECO:0007669"/>
    <property type="project" value="UniProtKB-KW"/>
</dbReference>
<dbReference type="InterPro" id="IPR011356">
    <property type="entry name" value="Leucine_aapep/pepB"/>
</dbReference>
<evidence type="ECO:0000313" key="7">
    <source>
        <dbReference type="Proteomes" id="UP001209878"/>
    </source>
</evidence>
<dbReference type="AlphaFoldDB" id="A0AAD9NWJ0"/>
<dbReference type="PROSITE" id="PS01070">
    <property type="entry name" value="NUCLEASE_NON_SPEC"/>
    <property type="match status" value="1"/>
</dbReference>
<keyword evidence="7" id="KW-1185">Reference proteome</keyword>
<keyword evidence="3" id="KW-0645">Protease</keyword>
<evidence type="ECO:0000313" key="6">
    <source>
        <dbReference type="EMBL" id="KAK2183773.1"/>
    </source>
</evidence>
<dbReference type="InterPro" id="IPR000819">
    <property type="entry name" value="Peptidase_M17_C"/>
</dbReference>
<dbReference type="Gene3D" id="3.40.630.10">
    <property type="entry name" value="Zn peptidases"/>
    <property type="match status" value="1"/>
</dbReference>
<evidence type="ECO:0000256" key="2">
    <source>
        <dbReference type="ARBA" id="ARBA00022438"/>
    </source>
</evidence>
<dbReference type="PANTHER" id="PTHR11963">
    <property type="entry name" value="LEUCINE AMINOPEPTIDASE-RELATED"/>
    <property type="match status" value="1"/>
</dbReference>
<dbReference type="Pfam" id="PF00883">
    <property type="entry name" value="Peptidase_M17"/>
    <property type="match status" value="1"/>
</dbReference>
<keyword evidence="4" id="KW-0378">Hydrolase</keyword>
<comment type="caution">
    <text evidence="6">The sequence shown here is derived from an EMBL/GenBank/DDBJ whole genome shotgun (WGS) entry which is preliminary data.</text>
</comment>
<dbReference type="PANTHER" id="PTHR11963:SF48">
    <property type="entry name" value="DIPEPTIDASE B, ISOFORM A"/>
    <property type="match status" value="1"/>
</dbReference>
<keyword evidence="2" id="KW-0031">Aminopeptidase</keyword>
<evidence type="ECO:0000256" key="4">
    <source>
        <dbReference type="ARBA" id="ARBA00022801"/>
    </source>
</evidence>
<name>A0AAD9NWJ0_RIDPI</name>
<dbReference type="GO" id="GO:0070006">
    <property type="term" value="F:metalloaminopeptidase activity"/>
    <property type="evidence" value="ECO:0007669"/>
    <property type="project" value="InterPro"/>
</dbReference>
<dbReference type="Proteomes" id="UP001209878">
    <property type="component" value="Unassembled WGS sequence"/>
</dbReference>
<comment type="similarity">
    <text evidence="1">Belongs to the peptidase M17 family.</text>
</comment>
<evidence type="ECO:0000259" key="5">
    <source>
        <dbReference type="PROSITE" id="PS00631"/>
    </source>
</evidence>
<dbReference type="PRINTS" id="PR00481">
    <property type="entry name" value="LAMNOPPTDASE"/>
</dbReference>
<accession>A0AAD9NWJ0</accession>
<dbReference type="EMBL" id="JAODUO010000296">
    <property type="protein sequence ID" value="KAK2183773.1"/>
    <property type="molecule type" value="Genomic_DNA"/>
</dbReference>
<evidence type="ECO:0000256" key="3">
    <source>
        <dbReference type="ARBA" id="ARBA00022670"/>
    </source>
</evidence>
<organism evidence="6 7">
    <name type="scientific">Ridgeia piscesae</name>
    <name type="common">Tubeworm</name>
    <dbReference type="NCBI Taxonomy" id="27915"/>
    <lineage>
        <taxon>Eukaryota</taxon>
        <taxon>Metazoa</taxon>
        <taxon>Spiralia</taxon>
        <taxon>Lophotrochozoa</taxon>
        <taxon>Annelida</taxon>
        <taxon>Polychaeta</taxon>
        <taxon>Sedentaria</taxon>
        <taxon>Canalipalpata</taxon>
        <taxon>Sabellida</taxon>
        <taxon>Siboglinidae</taxon>
        <taxon>Ridgeia</taxon>
    </lineage>
</organism>
<reference evidence="6" key="1">
    <citation type="journal article" date="2023" name="Mol. Biol. Evol.">
        <title>Third-Generation Sequencing Reveals the Adaptive Role of the Epigenome in Three Deep-Sea Polychaetes.</title>
        <authorList>
            <person name="Perez M."/>
            <person name="Aroh O."/>
            <person name="Sun Y."/>
            <person name="Lan Y."/>
            <person name="Juniper S.K."/>
            <person name="Young C.R."/>
            <person name="Angers B."/>
            <person name="Qian P.Y."/>
        </authorList>
    </citation>
    <scope>NUCLEOTIDE SEQUENCE</scope>
    <source>
        <strain evidence="6">R07B-5</strain>
    </source>
</reference>
<dbReference type="GO" id="GO:0003676">
    <property type="term" value="F:nucleic acid binding"/>
    <property type="evidence" value="ECO:0007669"/>
    <property type="project" value="InterPro"/>
</dbReference>
<proteinExistence type="inferred from homology"/>
<dbReference type="GO" id="GO:0030145">
    <property type="term" value="F:manganese ion binding"/>
    <property type="evidence" value="ECO:0007669"/>
    <property type="project" value="InterPro"/>
</dbReference>
<dbReference type="GO" id="GO:0005737">
    <property type="term" value="C:cytoplasm"/>
    <property type="evidence" value="ECO:0007669"/>
    <property type="project" value="InterPro"/>
</dbReference>